<gene>
    <name evidence="2" type="ORF">E8M12_01265</name>
</gene>
<dbReference type="PANTHER" id="PTHR43798">
    <property type="entry name" value="MONOACYLGLYCEROL LIPASE"/>
    <property type="match status" value="1"/>
</dbReference>
<dbReference type="GO" id="GO:0016787">
    <property type="term" value="F:hydrolase activity"/>
    <property type="evidence" value="ECO:0007669"/>
    <property type="project" value="UniProtKB-KW"/>
</dbReference>
<dbReference type="InterPro" id="IPR000073">
    <property type="entry name" value="AB_hydrolase_1"/>
</dbReference>
<evidence type="ECO:0000313" key="3">
    <source>
        <dbReference type="Proteomes" id="UP000307999"/>
    </source>
</evidence>
<feature type="domain" description="AB hydrolase-1" evidence="1">
    <location>
        <begin position="19"/>
        <end position="122"/>
    </location>
</feature>
<evidence type="ECO:0000259" key="1">
    <source>
        <dbReference type="Pfam" id="PF00561"/>
    </source>
</evidence>
<organism evidence="2 3">
    <name type="scientific">Thalassotalea mangrovi</name>
    <dbReference type="NCBI Taxonomy" id="2572245"/>
    <lineage>
        <taxon>Bacteria</taxon>
        <taxon>Pseudomonadati</taxon>
        <taxon>Pseudomonadota</taxon>
        <taxon>Gammaproteobacteria</taxon>
        <taxon>Alteromonadales</taxon>
        <taxon>Colwelliaceae</taxon>
        <taxon>Thalassotalea</taxon>
    </lineage>
</organism>
<dbReference type="InterPro" id="IPR050266">
    <property type="entry name" value="AB_hydrolase_sf"/>
</dbReference>
<dbReference type="InterPro" id="IPR029058">
    <property type="entry name" value="AB_hydrolase_fold"/>
</dbReference>
<keyword evidence="3" id="KW-1185">Reference proteome</keyword>
<dbReference type="RefSeq" id="WP_136734257.1">
    <property type="nucleotide sequence ID" value="NZ_SWDB01000003.1"/>
</dbReference>
<dbReference type="Gene3D" id="3.40.50.1820">
    <property type="entry name" value="alpha/beta hydrolase"/>
    <property type="match status" value="1"/>
</dbReference>
<dbReference type="SUPFAM" id="SSF53474">
    <property type="entry name" value="alpha/beta-Hydrolases"/>
    <property type="match status" value="1"/>
</dbReference>
<proteinExistence type="predicted"/>
<accession>A0A4U1BA92</accession>
<dbReference type="AlphaFoldDB" id="A0A4U1BA92"/>
<dbReference type="EMBL" id="SWDB01000003">
    <property type="protein sequence ID" value="TKB47446.1"/>
    <property type="molecule type" value="Genomic_DNA"/>
</dbReference>
<dbReference type="GO" id="GO:0016020">
    <property type="term" value="C:membrane"/>
    <property type="evidence" value="ECO:0007669"/>
    <property type="project" value="TreeGrafter"/>
</dbReference>
<protein>
    <submittedName>
        <fullName evidence="2">Alpha/beta hydrolase</fullName>
    </submittedName>
</protein>
<dbReference type="OrthoDB" id="9793083at2"/>
<keyword evidence="2" id="KW-0378">Hydrolase</keyword>
<dbReference type="Proteomes" id="UP000307999">
    <property type="component" value="Unassembled WGS sequence"/>
</dbReference>
<dbReference type="Pfam" id="PF00561">
    <property type="entry name" value="Abhydrolase_1"/>
    <property type="match status" value="1"/>
</dbReference>
<sequence length="268" mass="31084">MPDSLLFHKTYKHPTSNEWVVFIHGAGGSSSTWFRQIKAFRKHFNLLLLDLRGHGGSASISRTGIFTGRYTFKAVSKDILDVLDHLAIQRAHFVGMSLGTILIRNLEELAPERISSMILGGAVTRFNFRCAFLVRLGDMFKHLLPYMWLYRLFAFVLMPKKSQSLSRNLFIRDAKKLCQKEFKRWFKLANDVNPLMKLYRQRPTSIPLLYLMGENDHMFLEPVREVSALQHQVQLQEIADCGHVCNVDQAGLFNRYSIEFIHQQTQHQ</sequence>
<name>A0A4U1BA92_9GAMM</name>
<evidence type="ECO:0000313" key="2">
    <source>
        <dbReference type="EMBL" id="TKB47446.1"/>
    </source>
</evidence>
<comment type="caution">
    <text evidence="2">The sequence shown here is derived from an EMBL/GenBank/DDBJ whole genome shotgun (WGS) entry which is preliminary data.</text>
</comment>
<reference evidence="2 3" key="1">
    <citation type="submission" date="2019-04" db="EMBL/GenBank/DDBJ databases">
        <title>Thalassotalea guangxiensis sp. nov., isolated from sediment of the coastal wetland.</title>
        <authorList>
            <person name="Zheng S."/>
            <person name="Zhang D."/>
        </authorList>
    </citation>
    <scope>NUCLEOTIDE SEQUENCE [LARGE SCALE GENOMIC DNA]</scope>
    <source>
        <strain evidence="2 3">ZS-4</strain>
    </source>
</reference>
<dbReference type="PANTHER" id="PTHR43798:SF33">
    <property type="entry name" value="HYDROLASE, PUTATIVE (AFU_ORTHOLOGUE AFUA_2G14860)-RELATED"/>
    <property type="match status" value="1"/>
</dbReference>